<evidence type="ECO:0000313" key="9">
    <source>
        <dbReference type="Proteomes" id="UP001500547"/>
    </source>
</evidence>
<dbReference type="InterPro" id="IPR006158">
    <property type="entry name" value="Cobalamin-bd"/>
</dbReference>
<dbReference type="InterPro" id="IPR051198">
    <property type="entry name" value="BchE-like"/>
</dbReference>
<evidence type="ECO:0000313" key="8">
    <source>
        <dbReference type="EMBL" id="GAA5166188.1"/>
    </source>
</evidence>
<proteinExistence type="predicted"/>
<evidence type="ECO:0000259" key="6">
    <source>
        <dbReference type="PROSITE" id="PS51332"/>
    </source>
</evidence>
<evidence type="ECO:0000256" key="3">
    <source>
        <dbReference type="ARBA" id="ARBA00022723"/>
    </source>
</evidence>
<evidence type="ECO:0000256" key="4">
    <source>
        <dbReference type="ARBA" id="ARBA00023004"/>
    </source>
</evidence>
<dbReference type="RefSeq" id="WP_345533092.1">
    <property type="nucleotide sequence ID" value="NZ_BAABLD010000008.1"/>
</dbReference>
<evidence type="ECO:0000256" key="2">
    <source>
        <dbReference type="ARBA" id="ARBA00022691"/>
    </source>
</evidence>
<name>A0ABP9QS28_9RHOO</name>
<sequence>MKIVLVNPPHTAIGSRIPREHLPPLGLLSIGGPLLDAGFAVSLVDADLADLALPAIVEVVQAAAADVVMLGHSGSSSVHDTVVVLCDLLKAANPELIIVYGGVHPTYHWDEILATCPAIDFIVRGEGEETATRLMRALCNGTALADIAGIAYRQDGVPVASAAATMIMDLDRFRVGWELIDHKRYSYWGGKRAVVAQFSRGCPYLCSYCGQRGFWTTWRHRDPVRFAKELAQLHREQGVELINFADELPTGSRKAWRAFLEALIAEDVPLLLVGSTRASDIVRDADILHLYRRAGVIRFLLGIESYDEDILRTVNKGSHTSEDAKAIALMRQHGIISMATYVVDFKEQTDRDYWRSYRHLLRYDPDQVQLLYATPHRWTPYYATVQDKKIIQADTRRWDYKHQVLESVKVPPWRVFLWFKCIEVAMQMRPKAIARVLLHPDADFRHAMRWYTRIGRRVWCHEVFEFFFRTRHLRIRPTLERFLGKSLAEREYALARQRKSPQAVTVVRFNGHIRNDAANSPAAQLERS</sequence>
<evidence type="ECO:0000256" key="5">
    <source>
        <dbReference type="ARBA" id="ARBA00023014"/>
    </source>
</evidence>
<dbReference type="PANTHER" id="PTHR43409:SF13">
    <property type="entry name" value="ANAEROBIC MAGNESIUM-PROTOPORPHYRIN IX MONOMETHYL ESTER CYCLASE"/>
    <property type="match status" value="1"/>
</dbReference>
<accession>A0ABP9QS28</accession>
<dbReference type="Gene3D" id="3.80.30.20">
    <property type="entry name" value="tm_1862 like domain"/>
    <property type="match status" value="1"/>
</dbReference>
<keyword evidence="2" id="KW-0949">S-adenosyl-L-methionine</keyword>
<feature type="domain" description="Radical SAM core" evidence="7">
    <location>
        <begin position="188"/>
        <end position="412"/>
    </location>
</feature>
<dbReference type="SFLD" id="SFLDG01123">
    <property type="entry name" value="methyltransferase_(Class_B)"/>
    <property type="match status" value="1"/>
</dbReference>
<dbReference type="InterPro" id="IPR034466">
    <property type="entry name" value="Methyltransferase_Class_B"/>
</dbReference>
<reference evidence="9" key="1">
    <citation type="journal article" date="2019" name="Int. J. Syst. Evol. Microbiol.">
        <title>The Global Catalogue of Microorganisms (GCM) 10K type strain sequencing project: providing services to taxonomists for standard genome sequencing and annotation.</title>
        <authorList>
            <consortium name="The Broad Institute Genomics Platform"/>
            <consortium name="The Broad Institute Genome Sequencing Center for Infectious Disease"/>
            <person name="Wu L."/>
            <person name="Ma J."/>
        </authorList>
    </citation>
    <scope>NUCLEOTIDE SEQUENCE [LARGE SCALE GENOMIC DNA]</scope>
    <source>
        <strain evidence="9">JCM 18715</strain>
    </source>
</reference>
<dbReference type="InterPro" id="IPR006638">
    <property type="entry name" value="Elp3/MiaA/NifB-like_rSAM"/>
</dbReference>
<dbReference type="PROSITE" id="PS51332">
    <property type="entry name" value="B12_BINDING"/>
    <property type="match status" value="1"/>
</dbReference>
<dbReference type="Gene3D" id="3.40.50.280">
    <property type="entry name" value="Cobalamin-binding domain"/>
    <property type="match status" value="1"/>
</dbReference>
<keyword evidence="3" id="KW-0479">Metal-binding</keyword>
<keyword evidence="5" id="KW-0411">Iron-sulfur</keyword>
<dbReference type="SFLD" id="SFLDG01082">
    <property type="entry name" value="B12-binding_domain_containing"/>
    <property type="match status" value="1"/>
</dbReference>
<keyword evidence="4" id="KW-0408">Iron</keyword>
<dbReference type="InterPro" id="IPR058240">
    <property type="entry name" value="rSAM_sf"/>
</dbReference>
<dbReference type="CDD" id="cd02068">
    <property type="entry name" value="radical_SAM_B12_BD"/>
    <property type="match status" value="1"/>
</dbReference>
<dbReference type="InterPro" id="IPR007197">
    <property type="entry name" value="rSAM"/>
</dbReference>
<dbReference type="Proteomes" id="UP001500547">
    <property type="component" value="Unassembled WGS sequence"/>
</dbReference>
<protein>
    <submittedName>
        <fullName evidence="8">Magnesium-protoporphyrin IX monomethyl ester anaerobic oxidative cyclase</fullName>
    </submittedName>
</protein>
<dbReference type="SUPFAM" id="SSF102114">
    <property type="entry name" value="Radical SAM enzymes"/>
    <property type="match status" value="1"/>
</dbReference>
<dbReference type="InterPro" id="IPR036724">
    <property type="entry name" value="Cobalamin-bd_sf"/>
</dbReference>
<dbReference type="EMBL" id="BAABLD010000008">
    <property type="protein sequence ID" value="GAA5166188.1"/>
    <property type="molecule type" value="Genomic_DNA"/>
</dbReference>
<organism evidence="8 9">
    <name type="scientific">Viridibacterium curvum</name>
    <dbReference type="NCBI Taxonomy" id="1101404"/>
    <lineage>
        <taxon>Bacteria</taxon>
        <taxon>Pseudomonadati</taxon>
        <taxon>Pseudomonadota</taxon>
        <taxon>Betaproteobacteria</taxon>
        <taxon>Rhodocyclales</taxon>
        <taxon>Rhodocyclaceae</taxon>
        <taxon>Viridibacterium</taxon>
    </lineage>
</organism>
<dbReference type="NCBIfam" id="TIGR02026">
    <property type="entry name" value="BchE"/>
    <property type="match status" value="1"/>
</dbReference>
<dbReference type="SUPFAM" id="SSF52242">
    <property type="entry name" value="Cobalamin (vitamin B12)-binding domain"/>
    <property type="match status" value="1"/>
</dbReference>
<dbReference type="Pfam" id="PF04055">
    <property type="entry name" value="Radical_SAM"/>
    <property type="match status" value="1"/>
</dbReference>
<comment type="cofactor">
    <cofactor evidence="1">
        <name>[4Fe-4S] cluster</name>
        <dbReference type="ChEBI" id="CHEBI:49883"/>
    </cofactor>
</comment>
<comment type="caution">
    <text evidence="8">The sequence shown here is derived from an EMBL/GenBank/DDBJ whole genome shotgun (WGS) entry which is preliminary data.</text>
</comment>
<keyword evidence="9" id="KW-1185">Reference proteome</keyword>
<dbReference type="SMART" id="SM00729">
    <property type="entry name" value="Elp3"/>
    <property type="match status" value="1"/>
</dbReference>
<evidence type="ECO:0000259" key="7">
    <source>
        <dbReference type="PROSITE" id="PS51918"/>
    </source>
</evidence>
<dbReference type="CDD" id="cd01335">
    <property type="entry name" value="Radical_SAM"/>
    <property type="match status" value="1"/>
</dbReference>
<dbReference type="PROSITE" id="PS51918">
    <property type="entry name" value="RADICAL_SAM"/>
    <property type="match status" value="1"/>
</dbReference>
<dbReference type="Pfam" id="PF02310">
    <property type="entry name" value="B12-binding"/>
    <property type="match status" value="1"/>
</dbReference>
<gene>
    <name evidence="8" type="primary">bchE</name>
    <name evidence="8" type="ORF">GCM10025770_22910</name>
</gene>
<dbReference type="SFLD" id="SFLDS00029">
    <property type="entry name" value="Radical_SAM"/>
    <property type="match status" value="1"/>
</dbReference>
<evidence type="ECO:0000256" key="1">
    <source>
        <dbReference type="ARBA" id="ARBA00001966"/>
    </source>
</evidence>
<dbReference type="PANTHER" id="PTHR43409">
    <property type="entry name" value="ANAEROBIC MAGNESIUM-PROTOPORPHYRIN IX MONOMETHYL ESTER CYCLASE-RELATED"/>
    <property type="match status" value="1"/>
</dbReference>
<feature type="domain" description="B12-binding" evidence="6">
    <location>
        <begin position="9"/>
        <end position="145"/>
    </location>
</feature>
<dbReference type="InterPro" id="IPR023404">
    <property type="entry name" value="rSAM_horseshoe"/>
</dbReference>